<keyword evidence="2" id="KW-1185">Reference proteome</keyword>
<dbReference type="GO" id="GO:0007018">
    <property type="term" value="P:microtubule-based movement"/>
    <property type="evidence" value="ECO:0007669"/>
    <property type="project" value="TreeGrafter"/>
</dbReference>
<dbReference type="Proteomes" id="UP000485058">
    <property type="component" value="Unassembled WGS sequence"/>
</dbReference>
<dbReference type="AlphaFoldDB" id="A0A699YRA9"/>
<dbReference type="InterPro" id="IPR008658">
    <property type="entry name" value="KAP3"/>
</dbReference>
<sequence>MGDVKKKIKPGQMELHPEELAIVVNYEVQEIQTQPDGTQQLLNREQTNKKITVKSLNESSNVAQLAQEIVDKCK</sequence>
<name>A0A699YRA9_HAELA</name>
<dbReference type="GO" id="GO:0005930">
    <property type="term" value="C:axoneme"/>
    <property type="evidence" value="ECO:0007669"/>
    <property type="project" value="TreeGrafter"/>
</dbReference>
<dbReference type="GO" id="GO:0035869">
    <property type="term" value="C:ciliary transition zone"/>
    <property type="evidence" value="ECO:0007669"/>
    <property type="project" value="TreeGrafter"/>
</dbReference>
<evidence type="ECO:0000313" key="1">
    <source>
        <dbReference type="EMBL" id="GFH09314.1"/>
    </source>
</evidence>
<evidence type="ECO:0000313" key="2">
    <source>
        <dbReference type="Proteomes" id="UP000485058"/>
    </source>
</evidence>
<dbReference type="PANTHER" id="PTHR15605">
    <property type="entry name" value="KINESIN-ASSOCIATED PROTEINS"/>
    <property type="match status" value="1"/>
</dbReference>
<comment type="caution">
    <text evidence="1">The sequence shown here is derived from an EMBL/GenBank/DDBJ whole genome shotgun (WGS) entry which is preliminary data.</text>
</comment>
<gene>
    <name evidence="1" type="ORF">HaLaN_04424</name>
</gene>
<proteinExistence type="predicted"/>
<dbReference type="EMBL" id="BLLF01000224">
    <property type="protein sequence ID" value="GFH09314.1"/>
    <property type="molecule type" value="Genomic_DNA"/>
</dbReference>
<dbReference type="PANTHER" id="PTHR15605:SF2">
    <property type="entry name" value="KINESIN-ASSOCIATED PROTEIN 3"/>
    <property type="match status" value="1"/>
</dbReference>
<accession>A0A699YRA9</accession>
<dbReference type="GO" id="GO:0044782">
    <property type="term" value="P:cilium organization"/>
    <property type="evidence" value="ECO:0007669"/>
    <property type="project" value="TreeGrafter"/>
</dbReference>
<dbReference type="GO" id="GO:0019894">
    <property type="term" value="F:kinesin binding"/>
    <property type="evidence" value="ECO:0007669"/>
    <property type="project" value="InterPro"/>
</dbReference>
<protein>
    <submittedName>
        <fullName evidence="1">Uncharacterized protein</fullName>
    </submittedName>
</protein>
<dbReference type="GO" id="GO:0016939">
    <property type="term" value="C:kinesin II complex"/>
    <property type="evidence" value="ECO:0007669"/>
    <property type="project" value="TreeGrafter"/>
</dbReference>
<feature type="non-terminal residue" evidence="1">
    <location>
        <position position="74"/>
    </location>
</feature>
<dbReference type="Pfam" id="PF05804">
    <property type="entry name" value="KAP"/>
    <property type="match status" value="1"/>
</dbReference>
<organism evidence="1 2">
    <name type="scientific">Haematococcus lacustris</name>
    <name type="common">Green alga</name>
    <name type="synonym">Haematococcus pluvialis</name>
    <dbReference type="NCBI Taxonomy" id="44745"/>
    <lineage>
        <taxon>Eukaryota</taxon>
        <taxon>Viridiplantae</taxon>
        <taxon>Chlorophyta</taxon>
        <taxon>core chlorophytes</taxon>
        <taxon>Chlorophyceae</taxon>
        <taxon>CS clade</taxon>
        <taxon>Chlamydomonadales</taxon>
        <taxon>Haematococcaceae</taxon>
        <taxon>Haematococcus</taxon>
    </lineage>
</organism>
<feature type="non-terminal residue" evidence="1">
    <location>
        <position position="1"/>
    </location>
</feature>
<reference evidence="1 2" key="1">
    <citation type="submission" date="2020-02" db="EMBL/GenBank/DDBJ databases">
        <title>Draft genome sequence of Haematococcus lacustris strain NIES-144.</title>
        <authorList>
            <person name="Morimoto D."/>
            <person name="Nakagawa S."/>
            <person name="Yoshida T."/>
            <person name="Sawayama S."/>
        </authorList>
    </citation>
    <scope>NUCLEOTIDE SEQUENCE [LARGE SCALE GENOMIC DNA]</scope>
    <source>
        <strain evidence="1 2">NIES-144</strain>
    </source>
</reference>